<keyword evidence="1" id="KW-0812">Transmembrane</keyword>
<feature type="transmembrane region" description="Helical" evidence="1">
    <location>
        <begin position="6"/>
        <end position="24"/>
    </location>
</feature>
<keyword evidence="3" id="KW-1185">Reference proteome</keyword>
<evidence type="ECO:0000313" key="2">
    <source>
        <dbReference type="EMBL" id="GAA0717849.1"/>
    </source>
</evidence>
<dbReference type="Proteomes" id="UP001501758">
    <property type="component" value="Unassembled WGS sequence"/>
</dbReference>
<dbReference type="EMBL" id="BAAAGE010000001">
    <property type="protein sequence ID" value="GAA0717849.1"/>
    <property type="molecule type" value="Genomic_DNA"/>
</dbReference>
<organism evidence="2 3">
    <name type="scientific">Aquimarina litoralis</name>
    <dbReference type="NCBI Taxonomy" id="584605"/>
    <lineage>
        <taxon>Bacteria</taxon>
        <taxon>Pseudomonadati</taxon>
        <taxon>Bacteroidota</taxon>
        <taxon>Flavobacteriia</taxon>
        <taxon>Flavobacteriales</taxon>
        <taxon>Flavobacteriaceae</taxon>
        <taxon>Aquimarina</taxon>
    </lineage>
</organism>
<keyword evidence="1" id="KW-1133">Transmembrane helix</keyword>
<evidence type="ECO:0000256" key="1">
    <source>
        <dbReference type="SAM" id="Phobius"/>
    </source>
</evidence>
<sequence length="160" mass="18407">MLAGSIILLLYFAGNDFFYVFQPYSKFSARSILVDDEKKDSLNYTITSVEIGMINKIHGIKGQSNRILANVKYNNTYQDCFTENVVQLPYLLLIGTTKKEGDSIDIIYNKKVSCNSRKNAIYTLSNQDYKELKYFKLIKALVLLLFAIILTWDTFLKITI</sequence>
<evidence type="ECO:0000313" key="3">
    <source>
        <dbReference type="Proteomes" id="UP001501758"/>
    </source>
</evidence>
<keyword evidence="1" id="KW-0472">Membrane</keyword>
<accession>A0ABP3TW05</accession>
<name>A0ABP3TW05_9FLAO</name>
<reference evidence="3" key="1">
    <citation type="journal article" date="2019" name="Int. J. Syst. Evol. Microbiol.">
        <title>The Global Catalogue of Microorganisms (GCM) 10K type strain sequencing project: providing services to taxonomists for standard genome sequencing and annotation.</title>
        <authorList>
            <consortium name="The Broad Institute Genomics Platform"/>
            <consortium name="The Broad Institute Genome Sequencing Center for Infectious Disease"/>
            <person name="Wu L."/>
            <person name="Ma J."/>
        </authorList>
    </citation>
    <scope>NUCLEOTIDE SEQUENCE [LARGE SCALE GENOMIC DNA]</scope>
    <source>
        <strain evidence="3">JCM 15974</strain>
    </source>
</reference>
<protein>
    <recommendedName>
        <fullName evidence="4">DUF3592 domain-containing protein</fullName>
    </recommendedName>
</protein>
<gene>
    <name evidence="2" type="ORF">GCM10009430_15260</name>
</gene>
<proteinExistence type="predicted"/>
<comment type="caution">
    <text evidence="2">The sequence shown here is derived from an EMBL/GenBank/DDBJ whole genome shotgun (WGS) entry which is preliminary data.</text>
</comment>
<evidence type="ECO:0008006" key="4">
    <source>
        <dbReference type="Google" id="ProtNLM"/>
    </source>
</evidence>
<feature type="transmembrane region" description="Helical" evidence="1">
    <location>
        <begin position="134"/>
        <end position="152"/>
    </location>
</feature>